<keyword evidence="4" id="KW-0804">Transcription</keyword>
<comment type="similarity">
    <text evidence="1">Belongs to the LysR transcriptional regulatory family.</text>
</comment>
<dbReference type="InterPro" id="IPR000847">
    <property type="entry name" value="LysR_HTH_N"/>
</dbReference>
<dbReference type="Proteomes" id="UP001525968">
    <property type="component" value="Unassembled WGS sequence"/>
</dbReference>
<keyword evidence="2" id="KW-0805">Transcription regulation</keyword>
<evidence type="ECO:0000313" key="6">
    <source>
        <dbReference type="EMBL" id="MCT9810728.1"/>
    </source>
</evidence>
<accession>A0ABT2PNN3</accession>
<evidence type="ECO:0000313" key="7">
    <source>
        <dbReference type="Proteomes" id="UP001525968"/>
    </source>
</evidence>
<evidence type="ECO:0000256" key="3">
    <source>
        <dbReference type="ARBA" id="ARBA00023125"/>
    </source>
</evidence>
<organism evidence="6 7">
    <name type="scientific">Acidovorax bellezanensis</name>
    <dbReference type="NCBI Taxonomy" id="2976702"/>
    <lineage>
        <taxon>Bacteria</taxon>
        <taxon>Pseudomonadati</taxon>
        <taxon>Pseudomonadota</taxon>
        <taxon>Betaproteobacteria</taxon>
        <taxon>Burkholderiales</taxon>
        <taxon>Comamonadaceae</taxon>
        <taxon>Acidovorax</taxon>
    </lineage>
</organism>
<feature type="domain" description="HTH lysR-type" evidence="5">
    <location>
        <begin position="1"/>
        <end position="58"/>
    </location>
</feature>
<dbReference type="PROSITE" id="PS50931">
    <property type="entry name" value="HTH_LYSR"/>
    <property type="match status" value="1"/>
</dbReference>
<reference evidence="6 7" key="1">
    <citation type="submission" date="2022-09" db="EMBL/GenBank/DDBJ databases">
        <title>Draft genome of isolate Be4.</title>
        <authorList>
            <person name="Sanchez-Castro I."/>
            <person name="Martinez-Rodriguez P."/>
            <person name="Descostes M."/>
            <person name="Merroun M."/>
        </authorList>
    </citation>
    <scope>NUCLEOTIDE SEQUENCE [LARGE SCALE GENOMIC DNA]</scope>
    <source>
        <strain evidence="6 7">Be4</strain>
    </source>
</reference>
<dbReference type="InterPro" id="IPR005119">
    <property type="entry name" value="LysR_subst-bd"/>
</dbReference>
<keyword evidence="3" id="KW-0238">DNA-binding</keyword>
<dbReference type="Gene3D" id="1.10.10.10">
    <property type="entry name" value="Winged helix-like DNA-binding domain superfamily/Winged helix DNA-binding domain"/>
    <property type="match status" value="1"/>
</dbReference>
<keyword evidence="7" id="KW-1185">Reference proteome</keyword>
<gene>
    <name evidence="6" type="ORF">N0K08_08785</name>
</gene>
<dbReference type="InterPro" id="IPR036388">
    <property type="entry name" value="WH-like_DNA-bd_sf"/>
</dbReference>
<dbReference type="Gene3D" id="3.40.190.10">
    <property type="entry name" value="Periplasmic binding protein-like II"/>
    <property type="match status" value="2"/>
</dbReference>
<dbReference type="EMBL" id="JAODYH010000004">
    <property type="protein sequence ID" value="MCT9810728.1"/>
    <property type="molecule type" value="Genomic_DNA"/>
</dbReference>
<evidence type="ECO:0000256" key="2">
    <source>
        <dbReference type="ARBA" id="ARBA00023015"/>
    </source>
</evidence>
<dbReference type="PRINTS" id="PR00039">
    <property type="entry name" value="HTHLYSR"/>
</dbReference>
<dbReference type="RefSeq" id="WP_261499849.1">
    <property type="nucleotide sequence ID" value="NZ_JAODYH010000004.1"/>
</dbReference>
<dbReference type="SUPFAM" id="SSF53850">
    <property type="entry name" value="Periplasmic binding protein-like II"/>
    <property type="match status" value="1"/>
</dbReference>
<name>A0ABT2PNN3_9BURK</name>
<dbReference type="Pfam" id="PF03466">
    <property type="entry name" value="LysR_substrate"/>
    <property type="match status" value="1"/>
</dbReference>
<evidence type="ECO:0000259" key="5">
    <source>
        <dbReference type="PROSITE" id="PS50931"/>
    </source>
</evidence>
<sequence length="317" mass="34784">MNLRQLQQFVTLVETRNFHRAAELLHMAQPPLSVSIRRLEDELGGKLFERTPNGAIPTPMAEAMLAQAQLTLFHAEQCKRKAKEALQGLGGLLRIGFIGSATYRLLPQLIPHLRHDFPQLTLQLFESTSLEVLDGLRAKRLDIGFLRFPVMDAGSVDVQPLERDDFVLAVASHSPLAHKAGQRIALSEAARENYIAYPQHQVPGLSAMAYLRCQLSGFTPHVVQEAMQVQTILSLVASGVGVALVAGVARHHPMAGVVCLELSDTPASFCVGMGVATLREQRHSLAENVLRHVLAHQQTEEMRRLAQSAHATMTASP</sequence>
<dbReference type="SUPFAM" id="SSF46785">
    <property type="entry name" value="Winged helix' DNA-binding domain"/>
    <property type="match status" value="1"/>
</dbReference>
<comment type="caution">
    <text evidence="6">The sequence shown here is derived from an EMBL/GenBank/DDBJ whole genome shotgun (WGS) entry which is preliminary data.</text>
</comment>
<evidence type="ECO:0000256" key="1">
    <source>
        <dbReference type="ARBA" id="ARBA00009437"/>
    </source>
</evidence>
<protein>
    <submittedName>
        <fullName evidence="6">LysR family transcriptional regulator</fullName>
    </submittedName>
</protein>
<dbReference type="CDD" id="cd08414">
    <property type="entry name" value="PBP2_LTTR_aromatics_like"/>
    <property type="match status" value="1"/>
</dbReference>
<dbReference type="Pfam" id="PF00126">
    <property type="entry name" value="HTH_1"/>
    <property type="match status" value="1"/>
</dbReference>
<evidence type="ECO:0000256" key="4">
    <source>
        <dbReference type="ARBA" id="ARBA00023163"/>
    </source>
</evidence>
<dbReference type="PANTHER" id="PTHR30346:SF28">
    <property type="entry name" value="HTH-TYPE TRANSCRIPTIONAL REGULATOR CYNR"/>
    <property type="match status" value="1"/>
</dbReference>
<dbReference type="InterPro" id="IPR036390">
    <property type="entry name" value="WH_DNA-bd_sf"/>
</dbReference>
<proteinExistence type="inferred from homology"/>
<dbReference type="PANTHER" id="PTHR30346">
    <property type="entry name" value="TRANSCRIPTIONAL DUAL REGULATOR HCAR-RELATED"/>
    <property type="match status" value="1"/>
</dbReference>